<proteinExistence type="predicted"/>
<protein>
    <submittedName>
        <fullName evidence="2">Uncharacterized protein</fullName>
    </submittedName>
</protein>
<accession>A0A915KXP0</accession>
<keyword evidence="1" id="KW-1185">Reference proteome</keyword>
<name>A0A915KXP0_ROMCU</name>
<organism evidence="1 2">
    <name type="scientific">Romanomermis culicivorax</name>
    <name type="common">Nematode worm</name>
    <dbReference type="NCBI Taxonomy" id="13658"/>
    <lineage>
        <taxon>Eukaryota</taxon>
        <taxon>Metazoa</taxon>
        <taxon>Ecdysozoa</taxon>
        <taxon>Nematoda</taxon>
        <taxon>Enoplea</taxon>
        <taxon>Dorylaimia</taxon>
        <taxon>Mermithida</taxon>
        <taxon>Mermithoidea</taxon>
        <taxon>Mermithidae</taxon>
        <taxon>Romanomermis</taxon>
    </lineage>
</organism>
<dbReference type="Proteomes" id="UP000887565">
    <property type="component" value="Unplaced"/>
</dbReference>
<reference evidence="2" key="1">
    <citation type="submission" date="2022-11" db="UniProtKB">
        <authorList>
            <consortium name="WormBaseParasite"/>
        </authorList>
    </citation>
    <scope>IDENTIFICATION</scope>
</reference>
<dbReference type="AlphaFoldDB" id="A0A915KXP0"/>
<dbReference type="WBParaSite" id="nRc.2.0.1.t43722-RA">
    <property type="protein sequence ID" value="nRc.2.0.1.t43722-RA"/>
    <property type="gene ID" value="nRc.2.0.1.g43722"/>
</dbReference>
<evidence type="ECO:0000313" key="2">
    <source>
        <dbReference type="WBParaSite" id="nRc.2.0.1.t43722-RA"/>
    </source>
</evidence>
<evidence type="ECO:0000313" key="1">
    <source>
        <dbReference type="Proteomes" id="UP000887565"/>
    </source>
</evidence>
<sequence>MLYLLSRIFKAGLSYLIKRYYYKNPQLKVCLMGTFTNCNMQLMTYVQF</sequence>